<accession>A0A1H0PX42</accession>
<protein>
    <submittedName>
        <fullName evidence="1">Uncharacterized protein</fullName>
    </submittedName>
</protein>
<dbReference type="STRING" id="504798.SAMN05421871_106158"/>
<name>A0A1H0PX42_9PSEU</name>
<dbReference type="AlphaFoldDB" id="A0A1H0PX42"/>
<dbReference type="Proteomes" id="UP000199651">
    <property type="component" value="Unassembled WGS sequence"/>
</dbReference>
<reference evidence="2" key="1">
    <citation type="submission" date="2016-10" db="EMBL/GenBank/DDBJ databases">
        <authorList>
            <person name="Varghese N."/>
            <person name="Submissions S."/>
        </authorList>
    </citation>
    <scope>NUCLEOTIDE SEQUENCE [LARGE SCALE GENOMIC DNA]</scope>
    <source>
        <strain evidence="2">IBRC-M 10655</strain>
    </source>
</reference>
<gene>
    <name evidence="1" type="ORF">SAMN05192558_106294</name>
</gene>
<dbReference type="OrthoDB" id="185939at2"/>
<organism evidence="1 2">
    <name type="scientific">Actinokineospora alba</name>
    <dbReference type="NCBI Taxonomy" id="504798"/>
    <lineage>
        <taxon>Bacteria</taxon>
        <taxon>Bacillati</taxon>
        <taxon>Actinomycetota</taxon>
        <taxon>Actinomycetes</taxon>
        <taxon>Pseudonocardiales</taxon>
        <taxon>Pseudonocardiaceae</taxon>
        <taxon>Actinokineospora</taxon>
    </lineage>
</organism>
<sequence length="155" mass="16666">MGYELAAVIAAEALFRTIGELTGTKIVPIAQGLALLPITDDFFDSVTDPTAPRDPDFWKLPCGFTDRLATWSQVGPTAYVEAEYFGGVGSQTAAVWIDGTIVFGPLHLAEDEPTPTAGTPISQALRHLGVRQAGKSDEFDAAGLGRHRHLKDWLD</sequence>
<evidence type="ECO:0000313" key="1">
    <source>
        <dbReference type="EMBL" id="SDP09275.1"/>
    </source>
</evidence>
<keyword evidence="2" id="KW-1185">Reference proteome</keyword>
<proteinExistence type="predicted"/>
<dbReference type="EMBL" id="FNJB01000006">
    <property type="protein sequence ID" value="SDP09275.1"/>
    <property type="molecule type" value="Genomic_DNA"/>
</dbReference>
<evidence type="ECO:0000313" key="2">
    <source>
        <dbReference type="Proteomes" id="UP000199651"/>
    </source>
</evidence>